<evidence type="ECO:0000256" key="7">
    <source>
        <dbReference type="PIRSR" id="PIRSR618044-1"/>
    </source>
</evidence>
<dbReference type="InterPro" id="IPR001967">
    <property type="entry name" value="Peptidase_S11_N"/>
</dbReference>
<organism evidence="12 13">
    <name type="scientific">Oliverpabstia intestinalis</name>
    <dbReference type="NCBI Taxonomy" id="2606633"/>
    <lineage>
        <taxon>Bacteria</taxon>
        <taxon>Bacillati</taxon>
        <taxon>Bacillota</taxon>
        <taxon>Clostridia</taxon>
        <taxon>Lachnospirales</taxon>
        <taxon>Lachnospiraceae</taxon>
        <taxon>Oliverpabstia</taxon>
    </lineage>
</organism>
<evidence type="ECO:0000256" key="8">
    <source>
        <dbReference type="PIRSR" id="PIRSR618044-2"/>
    </source>
</evidence>
<dbReference type="GO" id="GO:0008360">
    <property type="term" value="P:regulation of cell shape"/>
    <property type="evidence" value="ECO:0007669"/>
    <property type="project" value="UniProtKB-KW"/>
</dbReference>
<evidence type="ECO:0000256" key="6">
    <source>
        <dbReference type="ARBA" id="ARBA00023316"/>
    </source>
</evidence>
<feature type="active site" description="Acyl-ester intermediate" evidence="7">
    <location>
        <position position="111"/>
    </location>
</feature>
<dbReference type="EMBL" id="VUMS01000002">
    <property type="protein sequence ID" value="MST65350.1"/>
    <property type="molecule type" value="Genomic_DNA"/>
</dbReference>
<evidence type="ECO:0000256" key="10">
    <source>
        <dbReference type="SAM" id="Phobius"/>
    </source>
</evidence>
<dbReference type="Proteomes" id="UP000440513">
    <property type="component" value="Unassembled WGS sequence"/>
</dbReference>
<dbReference type="PANTHER" id="PTHR21581">
    <property type="entry name" value="D-ALANYL-D-ALANINE CARBOXYPEPTIDASE"/>
    <property type="match status" value="1"/>
</dbReference>
<keyword evidence="4" id="KW-0133">Cell shape</keyword>
<keyword evidence="12" id="KW-0645">Protease</keyword>
<evidence type="ECO:0000259" key="11">
    <source>
        <dbReference type="Pfam" id="PF00768"/>
    </source>
</evidence>
<feature type="binding site" evidence="8">
    <location>
        <position position="283"/>
    </location>
    <ligand>
        <name>substrate</name>
    </ligand>
</feature>
<dbReference type="InterPro" id="IPR018044">
    <property type="entry name" value="Peptidase_S11"/>
</dbReference>
<dbReference type="SUPFAM" id="SSF56601">
    <property type="entry name" value="beta-lactamase/transpeptidase-like"/>
    <property type="match status" value="1"/>
</dbReference>
<keyword evidence="10" id="KW-1133">Transmembrane helix</keyword>
<keyword evidence="12" id="KW-0121">Carboxypeptidase</keyword>
<evidence type="ECO:0000256" key="3">
    <source>
        <dbReference type="ARBA" id="ARBA00022801"/>
    </source>
</evidence>
<keyword evidence="10" id="KW-0812">Transmembrane</keyword>
<accession>A0A7X2TKY7</accession>
<evidence type="ECO:0000256" key="4">
    <source>
        <dbReference type="ARBA" id="ARBA00022960"/>
    </source>
</evidence>
<dbReference type="GO" id="GO:0071555">
    <property type="term" value="P:cell wall organization"/>
    <property type="evidence" value="ECO:0007669"/>
    <property type="project" value="UniProtKB-KW"/>
</dbReference>
<evidence type="ECO:0000313" key="12">
    <source>
        <dbReference type="EMBL" id="MST65350.1"/>
    </source>
</evidence>
<reference evidence="12 13" key="1">
    <citation type="submission" date="2019-08" db="EMBL/GenBank/DDBJ databases">
        <title>In-depth cultivation of the pig gut microbiome towards novel bacterial diversity and tailored functional studies.</title>
        <authorList>
            <person name="Wylensek D."/>
            <person name="Hitch T.C.A."/>
            <person name="Clavel T."/>
        </authorList>
    </citation>
    <scope>NUCLEOTIDE SEQUENCE [LARGE SCALE GENOMIC DNA]</scope>
    <source>
        <strain evidence="12 13">BSM-380-WT-5A</strain>
    </source>
</reference>
<comment type="caution">
    <text evidence="12">The sequence shown here is derived from an EMBL/GenBank/DDBJ whole genome shotgun (WGS) entry which is preliminary data.</text>
</comment>
<keyword evidence="2" id="KW-0732">Signal</keyword>
<feature type="active site" description="Proton acceptor" evidence="7">
    <location>
        <position position="114"/>
    </location>
</feature>
<name>A0A7X2TKY7_9FIRM</name>
<dbReference type="AlphaFoldDB" id="A0A7X2TKY7"/>
<dbReference type="Gene3D" id="3.40.710.10">
    <property type="entry name" value="DD-peptidase/beta-lactamase superfamily"/>
    <property type="match status" value="1"/>
</dbReference>
<feature type="transmembrane region" description="Helical" evidence="10">
    <location>
        <begin position="9"/>
        <end position="29"/>
    </location>
</feature>
<protein>
    <submittedName>
        <fullName evidence="12">D-alanyl-D-alanine carboxypeptidase</fullName>
    </submittedName>
</protein>
<keyword evidence="13" id="KW-1185">Reference proteome</keyword>
<dbReference type="GO" id="GO:0006508">
    <property type="term" value="P:proteolysis"/>
    <property type="evidence" value="ECO:0007669"/>
    <property type="project" value="InterPro"/>
</dbReference>
<comment type="similarity">
    <text evidence="1 9">Belongs to the peptidase S11 family.</text>
</comment>
<dbReference type="Pfam" id="PF00768">
    <property type="entry name" value="Peptidase_S11"/>
    <property type="match status" value="1"/>
</dbReference>
<proteinExistence type="inferred from homology"/>
<keyword evidence="5" id="KW-0573">Peptidoglycan synthesis</keyword>
<evidence type="ECO:0000256" key="2">
    <source>
        <dbReference type="ARBA" id="ARBA00022729"/>
    </source>
</evidence>
<evidence type="ECO:0000256" key="1">
    <source>
        <dbReference type="ARBA" id="ARBA00007164"/>
    </source>
</evidence>
<keyword evidence="6" id="KW-0961">Cell wall biogenesis/degradation</keyword>
<keyword evidence="3" id="KW-0378">Hydrolase</keyword>
<evidence type="ECO:0000313" key="13">
    <source>
        <dbReference type="Proteomes" id="UP000440513"/>
    </source>
</evidence>
<dbReference type="InterPro" id="IPR012338">
    <property type="entry name" value="Beta-lactam/transpept-like"/>
</dbReference>
<evidence type="ECO:0000256" key="5">
    <source>
        <dbReference type="ARBA" id="ARBA00022984"/>
    </source>
</evidence>
<evidence type="ECO:0000256" key="9">
    <source>
        <dbReference type="RuleBase" id="RU004016"/>
    </source>
</evidence>
<sequence>MKKKYRDTLILTGILILFFGVGITALVLLRRSSQLDMTSAYSVKEEMYGTHGAEISTQKADSFASSYAVSSGNMSLEGVAISDTTKAGLFDLDHGSVMFAQNIHEKSYPASITKIMTAILAFKHGNMDDIVTIPAEALNQESGSTEIGFQEGDQVTLDELLHGLLIYSGNDAAVAIAQHIGGSVDQFVEMMNQEALELGATNTHFANPSGLQDENHYTTVYDIYLMLQEAMTYPHFLEIAQLSSYNLTCNRSEQEVTFHLDATDQYLTRQVTAPKNVTVLGGKTGTTSDAGSCLALLSQNAYGEPYISIVLHAANKTNLYTYMNQLLSAINQ</sequence>
<dbReference type="PRINTS" id="PR00725">
    <property type="entry name" value="DADACBPTASE1"/>
</dbReference>
<gene>
    <name evidence="12" type="ORF">FYJ57_01065</name>
</gene>
<dbReference type="GO" id="GO:0009002">
    <property type="term" value="F:serine-type D-Ala-D-Ala carboxypeptidase activity"/>
    <property type="evidence" value="ECO:0007669"/>
    <property type="project" value="InterPro"/>
</dbReference>
<dbReference type="GO" id="GO:0009252">
    <property type="term" value="P:peptidoglycan biosynthetic process"/>
    <property type="evidence" value="ECO:0007669"/>
    <property type="project" value="UniProtKB-KW"/>
</dbReference>
<keyword evidence="10" id="KW-0472">Membrane</keyword>
<feature type="active site" evidence="7">
    <location>
        <position position="168"/>
    </location>
</feature>
<feature type="domain" description="Peptidase S11 D-alanyl-D-alanine carboxypeptidase A N-terminal" evidence="11">
    <location>
        <begin position="86"/>
        <end position="314"/>
    </location>
</feature>
<dbReference type="PANTHER" id="PTHR21581:SF6">
    <property type="entry name" value="TRAFFICKING PROTEIN PARTICLE COMPLEX SUBUNIT 12"/>
    <property type="match status" value="1"/>
</dbReference>